<dbReference type="InterPro" id="IPR011990">
    <property type="entry name" value="TPR-like_helical_dom_sf"/>
</dbReference>
<dbReference type="Pfam" id="PF13432">
    <property type="entry name" value="TPR_16"/>
    <property type="match status" value="1"/>
</dbReference>
<gene>
    <name evidence="2" type="ORF">N5A92_17590</name>
</gene>
<keyword evidence="3" id="KW-1185">Reference proteome</keyword>
<name>A0ABT2LQR7_9HYPH</name>
<comment type="caution">
    <text evidence="2">The sequence shown here is derived from an EMBL/GenBank/DDBJ whole genome shotgun (WGS) entry which is preliminary data.</text>
</comment>
<evidence type="ECO:0000313" key="2">
    <source>
        <dbReference type="EMBL" id="MCT7376847.1"/>
    </source>
</evidence>
<dbReference type="EMBL" id="JAOCZP010000005">
    <property type="protein sequence ID" value="MCT7376847.1"/>
    <property type="molecule type" value="Genomic_DNA"/>
</dbReference>
<accession>A0ABT2LQR7</accession>
<dbReference type="PROSITE" id="PS50005">
    <property type="entry name" value="TPR"/>
    <property type="match status" value="1"/>
</dbReference>
<dbReference type="RefSeq" id="WP_260905070.1">
    <property type="nucleotide sequence ID" value="NZ_JAOCZP010000005.1"/>
</dbReference>
<evidence type="ECO:0008006" key="4">
    <source>
        <dbReference type="Google" id="ProtNLM"/>
    </source>
</evidence>
<protein>
    <recommendedName>
        <fullName evidence="4">Type III secretion protein</fullName>
    </recommendedName>
</protein>
<organism evidence="2 3">
    <name type="scientific">Chelativorans salis</name>
    <dbReference type="NCBI Taxonomy" id="2978478"/>
    <lineage>
        <taxon>Bacteria</taxon>
        <taxon>Pseudomonadati</taxon>
        <taxon>Pseudomonadota</taxon>
        <taxon>Alphaproteobacteria</taxon>
        <taxon>Hyphomicrobiales</taxon>
        <taxon>Phyllobacteriaceae</taxon>
        <taxon>Chelativorans</taxon>
    </lineage>
</organism>
<sequence>MSLTEMRDAVQLLHTLGYLYGSHGQVKRGVAYLLIAVQLSPDDPGLLRTLAHLLVRDGDAEKALATIDRLETMDDMASHPALALLKSRALLLSGRMEEARRTFQTFLAGSRNHPRA</sequence>
<evidence type="ECO:0000313" key="3">
    <source>
        <dbReference type="Proteomes" id="UP001320831"/>
    </source>
</evidence>
<dbReference type="Proteomes" id="UP001320831">
    <property type="component" value="Unassembled WGS sequence"/>
</dbReference>
<proteinExistence type="predicted"/>
<feature type="repeat" description="TPR" evidence="1">
    <location>
        <begin position="10"/>
        <end position="43"/>
    </location>
</feature>
<evidence type="ECO:0000256" key="1">
    <source>
        <dbReference type="PROSITE-ProRule" id="PRU00339"/>
    </source>
</evidence>
<reference evidence="2 3" key="1">
    <citation type="submission" date="2022-09" db="EMBL/GenBank/DDBJ databases">
        <title>Chelativorans salina sp. nov., a novel slightly halophilic bacterium isolated from a saline lake sediment enrichment.</title>
        <authorList>
            <person name="Gao L."/>
            <person name="Fang B.-Z."/>
            <person name="Li W.-J."/>
        </authorList>
    </citation>
    <scope>NUCLEOTIDE SEQUENCE [LARGE SCALE GENOMIC DNA]</scope>
    <source>
        <strain evidence="2 3">EGI FJ00035</strain>
    </source>
</reference>
<keyword evidence="1" id="KW-0802">TPR repeat</keyword>
<dbReference type="InterPro" id="IPR019734">
    <property type="entry name" value="TPR_rpt"/>
</dbReference>
<dbReference type="SUPFAM" id="SSF48452">
    <property type="entry name" value="TPR-like"/>
    <property type="match status" value="1"/>
</dbReference>
<dbReference type="Gene3D" id="1.25.40.10">
    <property type="entry name" value="Tetratricopeptide repeat domain"/>
    <property type="match status" value="1"/>
</dbReference>